<keyword evidence="1" id="KW-0732">Signal</keyword>
<protein>
    <recommendedName>
        <fullName evidence="4">Big-1 domain-containing protein</fullName>
    </recommendedName>
</protein>
<dbReference type="RefSeq" id="WP_344605700.1">
    <property type="nucleotide sequence ID" value="NZ_BAAAHE010000021.1"/>
</dbReference>
<dbReference type="EMBL" id="BAAAHE010000021">
    <property type="protein sequence ID" value="GAA0623206.1"/>
    <property type="molecule type" value="Genomic_DNA"/>
</dbReference>
<organism evidence="2 3">
    <name type="scientific">Sporichthya brevicatena</name>
    <dbReference type="NCBI Taxonomy" id="171442"/>
    <lineage>
        <taxon>Bacteria</taxon>
        <taxon>Bacillati</taxon>
        <taxon>Actinomycetota</taxon>
        <taxon>Actinomycetes</taxon>
        <taxon>Sporichthyales</taxon>
        <taxon>Sporichthyaceae</taxon>
        <taxon>Sporichthya</taxon>
    </lineage>
</organism>
<evidence type="ECO:0000256" key="1">
    <source>
        <dbReference type="SAM" id="SignalP"/>
    </source>
</evidence>
<dbReference type="Proteomes" id="UP001500957">
    <property type="component" value="Unassembled WGS sequence"/>
</dbReference>
<evidence type="ECO:0000313" key="3">
    <source>
        <dbReference type="Proteomes" id="UP001500957"/>
    </source>
</evidence>
<reference evidence="2 3" key="1">
    <citation type="journal article" date="2019" name="Int. J. Syst. Evol. Microbiol.">
        <title>The Global Catalogue of Microorganisms (GCM) 10K type strain sequencing project: providing services to taxonomists for standard genome sequencing and annotation.</title>
        <authorList>
            <consortium name="The Broad Institute Genomics Platform"/>
            <consortium name="The Broad Institute Genome Sequencing Center for Infectious Disease"/>
            <person name="Wu L."/>
            <person name="Ma J."/>
        </authorList>
    </citation>
    <scope>NUCLEOTIDE SEQUENCE [LARGE SCALE GENOMIC DNA]</scope>
    <source>
        <strain evidence="2 3">JCM 10671</strain>
    </source>
</reference>
<accession>A0ABN1GXZ9</accession>
<keyword evidence="3" id="KW-1185">Reference proteome</keyword>
<evidence type="ECO:0008006" key="4">
    <source>
        <dbReference type="Google" id="ProtNLM"/>
    </source>
</evidence>
<evidence type="ECO:0000313" key="2">
    <source>
        <dbReference type="EMBL" id="GAA0623206.1"/>
    </source>
</evidence>
<sequence>MLFTSRPAIAGALALGAVAALAVPAAAAPTVREADDRSGVLVSISAPATVDRGQDATLGVTVRDVGSGQPMAETLVVVLRRAAGEGGWAEAERTVTDARGRAVVSAAVKPPSTDFKAKVPRSDTHRWGRSAKVTVTVN</sequence>
<gene>
    <name evidence="2" type="ORF">GCM10009547_27800</name>
</gene>
<comment type="caution">
    <text evidence="2">The sequence shown here is derived from an EMBL/GenBank/DDBJ whole genome shotgun (WGS) entry which is preliminary data.</text>
</comment>
<feature type="chain" id="PRO_5045865229" description="Big-1 domain-containing protein" evidence="1">
    <location>
        <begin position="28"/>
        <end position="138"/>
    </location>
</feature>
<name>A0ABN1GXZ9_9ACTN</name>
<proteinExistence type="predicted"/>
<feature type="signal peptide" evidence="1">
    <location>
        <begin position="1"/>
        <end position="27"/>
    </location>
</feature>